<sequence>MPPSPTMSGFISKGHRSPVVVSRALQQILLKAASGHIHKPGHTDSQKTGPGKRSLDCDSNDLVLPSKRRRLAQESEVREEALHLGAGDIRQPMPTPPNQAYASFLESLVHLPDHCALSEEDIGKDPSNVFKGITEWLDTIVPESESVPDRAVHCRSDSPIDYYESRYSSIALIARPQSTSCDMAFQRDADGFMVPPPPASISSSRKRRASSSSKSTQAMSDMSGASSHASSSKSTVEKSAYRFSNLSRNNIFTRYPDEPLPQHVADLVSEMAKPRKEKKVLTPEIARQLAVFEMENSDESEIETYLNGILFPSSRSAPGSVLYQLYRQVMGKHAVPHVSGRDDIRVSTPVPDLLCGYKRMAAFAEQAIQLDDLGPEPSSHKADMIYPFFVVEFKGTSGNMWVATNQCIGGSVSCTNMVSRLGERAPDHKVNNASFSIAINGTEARLHVTWKEGTNFYMQKVDGFLLQNPSMFSLLHQYIDNIMDWGLGVRLQSIQDALNTL</sequence>
<feature type="region of interest" description="Disordered" evidence="1">
    <location>
        <begin position="188"/>
        <end position="234"/>
    </location>
</feature>
<dbReference type="HOGENOM" id="CLU_036509_1_0_1"/>
<evidence type="ECO:0000313" key="4">
    <source>
        <dbReference type="Proteomes" id="UP000016923"/>
    </source>
</evidence>
<accession>S3BUL1</accession>
<dbReference type="VEuPathDB" id="FungiDB:F503_04682"/>
<dbReference type="PANTHER" id="PTHR42470">
    <property type="entry name" value="VAST DOMAIN-CONTAINING PROTEIN"/>
    <property type="match status" value="1"/>
</dbReference>
<gene>
    <name evidence="3" type="ORF">F503_04682</name>
</gene>
<protein>
    <recommendedName>
        <fullName evidence="2">DUF7924 domain-containing protein</fullName>
    </recommendedName>
</protein>
<dbReference type="Proteomes" id="UP000016923">
    <property type="component" value="Unassembled WGS sequence"/>
</dbReference>
<organism evidence="3 4">
    <name type="scientific">Ophiostoma piceae (strain UAMH 11346)</name>
    <name type="common">Sap stain fungus</name>
    <dbReference type="NCBI Taxonomy" id="1262450"/>
    <lineage>
        <taxon>Eukaryota</taxon>
        <taxon>Fungi</taxon>
        <taxon>Dikarya</taxon>
        <taxon>Ascomycota</taxon>
        <taxon>Pezizomycotina</taxon>
        <taxon>Sordariomycetes</taxon>
        <taxon>Sordariomycetidae</taxon>
        <taxon>Ophiostomatales</taxon>
        <taxon>Ophiostomataceae</taxon>
        <taxon>Ophiostoma</taxon>
    </lineage>
</organism>
<evidence type="ECO:0000259" key="2">
    <source>
        <dbReference type="Pfam" id="PF25545"/>
    </source>
</evidence>
<dbReference type="EMBL" id="KE148162">
    <property type="protein sequence ID" value="EPE04167.1"/>
    <property type="molecule type" value="Genomic_DNA"/>
</dbReference>
<dbReference type="Pfam" id="PF25545">
    <property type="entry name" value="DUF7924"/>
    <property type="match status" value="1"/>
</dbReference>
<dbReference type="OMA" id="HEEMPEC"/>
<feature type="region of interest" description="Disordered" evidence="1">
    <location>
        <begin position="32"/>
        <end position="60"/>
    </location>
</feature>
<feature type="domain" description="DUF7924" evidence="2">
    <location>
        <begin position="291"/>
        <end position="498"/>
    </location>
</feature>
<dbReference type="STRING" id="1262450.S3BUL1"/>
<dbReference type="PANTHER" id="PTHR42470:SF1">
    <property type="entry name" value="VAST DOMAIN-CONTAINING PROTEIN"/>
    <property type="match status" value="1"/>
</dbReference>
<dbReference type="eggNOG" id="ENOG502SQPH">
    <property type="taxonomic scope" value="Eukaryota"/>
</dbReference>
<name>S3BUL1_OPHP1</name>
<dbReference type="AlphaFoldDB" id="S3BUL1"/>
<proteinExistence type="predicted"/>
<reference evidence="3 4" key="1">
    <citation type="journal article" date="2013" name="BMC Genomics">
        <title>The genome and transcriptome of the pine saprophyte Ophiostoma piceae, and a comparison with the bark beetle-associated pine pathogen Grosmannia clavigera.</title>
        <authorList>
            <person name="Haridas S."/>
            <person name="Wang Y."/>
            <person name="Lim L."/>
            <person name="Massoumi Alamouti S."/>
            <person name="Jackman S."/>
            <person name="Docking R."/>
            <person name="Robertson G."/>
            <person name="Birol I."/>
            <person name="Bohlmann J."/>
            <person name="Breuil C."/>
        </authorList>
    </citation>
    <scope>NUCLEOTIDE SEQUENCE [LARGE SCALE GENOMIC DNA]</scope>
    <source>
        <strain evidence="3 4">UAMH 11346</strain>
    </source>
</reference>
<evidence type="ECO:0000256" key="1">
    <source>
        <dbReference type="SAM" id="MobiDB-lite"/>
    </source>
</evidence>
<keyword evidence="4" id="KW-1185">Reference proteome</keyword>
<dbReference type="InterPro" id="IPR057684">
    <property type="entry name" value="DUF7924"/>
</dbReference>
<evidence type="ECO:0000313" key="3">
    <source>
        <dbReference type="EMBL" id="EPE04167.1"/>
    </source>
</evidence>
<feature type="compositionally biased region" description="Low complexity" evidence="1">
    <location>
        <begin position="210"/>
        <end position="234"/>
    </location>
</feature>
<dbReference type="OrthoDB" id="5233438at2759"/>